<gene>
    <name evidence="8" type="ORF">THAOC_15443</name>
</gene>
<feature type="non-terminal residue" evidence="8">
    <location>
        <position position="1"/>
    </location>
</feature>
<dbReference type="EMBL" id="AGNL01017930">
    <property type="protein sequence ID" value="EJK63874.1"/>
    <property type="molecule type" value="Genomic_DNA"/>
</dbReference>
<dbReference type="PROSITE" id="PS50082">
    <property type="entry name" value="WD_REPEATS_2"/>
    <property type="match status" value="1"/>
</dbReference>
<feature type="region of interest" description="Disordered" evidence="7">
    <location>
        <begin position="1"/>
        <end position="38"/>
    </location>
</feature>
<dbReference type="PANTHER" id="PTHR19861:SF0">
    <property type="entry name" value="WD REPEAT-CONTAINING PROTEIN 82"/>
    <property type="match status" value="1"/>
</dbReference>
<evidence type="ECO:0000256" key="1">
    <source>
        <dbReference type="ARBA" id="ARBA00004123"/>
    </source>
</evidence>
<proteinExistence type="inferred from homology"/>
<comment type="similarity">
    <text evidence="2">Belongs to the WD repeat SWD2 family.</text>
</comment>
<reference evidence="8 9" key="1">
    <citation type="journal article" date="2012" name="Genome Biol.">
        <title>Genome and low-iron response of an oceanic diatom adapted to chronic iron limitation.</title>
        <authorList>
            <person name="Lommer M."/>
            <person name="Specht M."/>
            <person name="Roy A.S."/>
            <person name="Kraemer L."/>
            <person name="Andreson R."/>
            <person name="Gutowska M.A."/>
            <person name="Wolf J."/>
            <person name="Bergner S.V."/>
            <person name="Schilhabel M.B."/>
            <person name="Klostermeier U.C."/>
            <person name="Beiko R.G."/>
            <person name="Rosenstiel P."/>
            <person name="Hippler M."/>
            <person name="Laroche J."/>
        </authorList>
    </citation>
    <scope>NUCLEOTIDE SEQUENCE [LARGE SCALE GENOMIC DNA]</scope>
    <source>
        <strain evidence="8 9">CCMP1005</strain>
    </source>
</reference>
<dbReference type="PANTHER" id="PTHR19861">
    <property type="entry name" value="WD40 REPEAT PROTEIN SWD2"/>
    <property type="match status" value="1"/>
</dbReference>
<dbReference type="InterPro" id="IPR036322">
    <property type="entry name" value="WD40_repeat_dom_sf"/>
</dbReference>
<organism evidence="8 9">
    <name type="scientific">Thalassiosira oceanica</name>
    <name type="common">Marine diatom</name>
    <dbReference type="NCBI Taxonomy" id="159749"/>
    <lineage>
        <taxon>Eukaryota</taxon>
        <taxon>Sar</taxon>
        <taxon>Stramenopiles</taxon>
        <taxon>Ochrophyta</taxon>
        <taxon>Bacillariophyta</taxon>
        <taxon>Coscinodiscophyceae</taxon>
        <taxon>Thalassiosirophycidae</taxon>
        <taxon>Thalassiosirales</taxon>
        <taxon>Thalassiosiraceae</taxon>
        <taxon>Thalassiosira</taxon>
    </lineage>
</organism>
<comment type="caution">
    <text evidence="8">The sequence shown here is derived from an EMBL/GenBank/DDBJ whole genome shotgun (WGS) entry which is preliminary data.</text>
</comment>
<dbReference type="Gene3D" id="2.130.10.10">
    <property type="entry name" value="YVTN repeat-like/Quinoprotein amine dehydrogenase"/>
    <property type="match status" value="1"/>
</dbReference>
<dbReference type="GO" id="GO:0003682">
    <property type="term" value="F:chromatin binding"/>
    <property type="evidence" value="ECO:0007669"/>
    <property type="project" value="TreeGrafter"/>
</dbReference>
<dbReference type="AlphaFoldDB" id="K0SFT2"/>
<dbReference type="OrthoDB" id="27537at2759"/>
<dbReference type="InterPro" id="IPR037867">
    <property type="entry name" value="Swd2/WDR82"/>
</dbReference>
<accession>K0SFT2</accession>
<dbReference type="PROSITE" id="PS50294">
    <property type="entry name" value="WD_REPEATS_REGION"/>
    <property type="match status" value="1"/>
</dbReference>
<keyword evidence="3 6" id="KW-0853">WD repeat</keyword>
<name>K0SFT2_THAOC</name>
<comment type="subcellular location">
    <subcellularLocation>
        <location evidence="1">Nucleus</location>
    </subcellularLocation>
</comment>
<evidence type="ECO:0000256" key="3">
    <source>
        <dbReference type="ARBA" id="ARBA00022574"/>
    </source>
</evidence>
<evidence type="ECO:0000256" key="6">
    <source>
        <dbReference type="PROSITE-ProRule" id="PRU00221"/>
    </source>
</evidence>
<dbReference type="InterPro" id="IPR015943">
    <property type="entry name" value="WD40/YVTN_repeat-like_dom_sf"/>
</dbReference>
<evidence type="ECO:0000256" key="7">
    <source>
        <dbReference type="SAM" id="MobiDB-lite"/>
    </source>
</evidence>
<keyword evidence="9" id="KW-1185">Reference proteome</keyword>
<keyword evidence="5" id="KW-0539">Nucleus</keyword>
<feature type="repeat" description="WD" evidence="6">
    <location>
        <begin position="147"/>
        <end position="176"/>
    </location>
</feature>
<dbReference type="SUPFAM" id="SSF50978">
    <property type="entry name" value="WD40 repeat-like"/>
    <property type="match status" value="1"/>
</dbReference>
<evidence type="ECO:0000256" key="2">
    <source>
        <dbReference type="ARBA" id="ARBA00005616"/>
    </source>
</evidence>
<dbReference type="Proteomes" id="UP000266841">
    <property type="component" value="Unassembled WGS sequence"/>
</dbReference>
<evidence type="ECO:0000313" key="8">
    <source>
        <dbReference type="EMBL" id="EJK63874.1"/>
    </source>
</evidence>
<evidence type="ECO:0000313" key="9">
    <source>
        <dbReference type="Proteomes" id="UP000266841"/>
    </source>
</evidence>
<sequence>EFGRLRRRWTSPPNPGRKSAVSLEDEHQRAQSRTTRPALTSTLLPNQVLVCIAAPIGSDTEILRYILQTPNKCSPVDSVLRIVDCMKGGAPNDRPAMIKLQREGIKSVKATHHSHCAIFAPGGSSGVPKKNSVYYLSVFDNRILREFKGHSGVINGISMNPVDDTFISSSIDGTVR</sequence>
<protein>
    <submittedName>
        <fullName evidence="8">Uncharacterized protein</fullName>
    </submittedName>
</protein>
<dbReference type="InterPro" id="IPR001680">
    <property type="entry name" value="WD40_rpt"/>
</dbReference>
<dbReference type="eggNOG" id="KOG1446">
    <property type="taxonomic scope" value="Eukaryota"/>
</dbReference>
<dbReference type="GO" id="GO:0048188">
    <property type="term" value="C:Set1C/COMPASS complex"/>
    <property type="evidence" value="ECO:0007669"/>
    <property type="project" value="TreeGrafter"/>
</dbReference>
<dbReference type="GO" id="GO:0016070">
    <property type="term" value="P:RNA metabolic process"/>
    <property type="evidence" value="ECO:0007669"/>
    <property type="project" value="UniProtKB-ARBA"/>
</dbReference>
<evidence type="ECO:0000256" key="5">
    <source>
        <dbReference type="ARBA" id="ARBA00023242"/>
    </source>
</evidence>
<keyword evidence="4" id="KW-0677">Repeat</keyword>
<evidence type="ECO:0000256" key="4">
    <source>
        <dbReference type="ARBA" id="ARBA00022737"/>
    </source>
</evidence>